<dbReference type="SMART" id="SM00530">
    <property type="entry name" value="HTH_XRE"/>
    <property type="match status" value="1"/>
</dbReference>
<comment type="caution">
    <text evidence="2">The sequence shown here is derived from an EMBL/GenBank/DDBJ whole genome shotgun (WGS) entry which is preliminary data.</text>
</comment>
<dbReference type="InterPro" id="IPR001387">
    <property type="entry name" value="Cro/C1-type_HTH"/>
</dbReference>
<organism evidence="2 3">
    <name type="scientific">Cytobacillus horneckiae</name>
    <dbReference type="NCBI Taxonomy" id="549687"/>
    <lineage>
        <taxon>Bacteria</taxon>
        <taxon>Bacillati</taxon>
        <taxon>Bacillota</taxon>
        <taxon>Bacilli</taxon>
        <taxon>Bacillales</taxon>
        <taxon>Bacillaceae</taxon>
        <taxon>Cytobacillus</taxon>
    </lineage>
</organism>
<keyword evidence="3" id="KW-1185">Reference proteome</keyword>
<sequence>MQFGDWIREMREKRQWTQSEMHKESGIPQTTISGWETGKILEPSLKHIVKVSRAFSVRICDIPIFSEDKLEDVRSNGRICS</sequence>
<dbReference type="AlphaFoldDB" id="A0A2N0ZB20"/>
<dbReference type="GO" id="GO:0003677">
    <property type="term" value="F:DNA binding"/>
    <property type="evidence" value="ECO:0007669"/>
    <property type="project" value="InterPro"/>
</dbReference>
<dbReference type="InterPro" id="IPR010982">
    <property type="entry name" value="Lambda_DNA-bd_dom_sf"/>
</dbReference>
<dbReference type="CDD" id="cd00093">
    <property type="entry name" value="HTH_XRE"/>
    <property type="match status" value="1"/>
</dbReference>
<gene>
    <name evidence="2" type="ORF">CWS20_22900</name>
</gene>
<dbReference type="PROSITE" id="PS50943">
    <property type="entry name" value="HTH_CROC1"/>
    <property type="match status" value="1"/>
</dbReference>
<dbReference type="EMBL" id="PISD01000061">
    <property type="protein sequence ID" value="PKG26698.1"/>
    <property type="molecule type" value="Genomic_DNA"/>
</dbReference>
<dbReference type="Gene3D" id="1.10.260.40">
    <property type="entry name" value="lambda repressor-like DNA-binding domains"/>
    <property type="match status" value="1"/>
</dbReference>
<evidence type="ECO:0000259" key="1">
    <source>
        <dbReference type="PROSITE" id="PS50943"/>
    </source>
</evidence>
<accession>A0A2N0ZB20</accession>
<reference evidence="2 3" key="1">
    <citation type="journal article" date="2010" name="Int. J. Syst. Evol. Microbiol.">
        <title>Bacillus horneckiae sp. nov., isolated from a spacecraft-assembly clean room.</title>
        <authorList>
            <person name="Vaishampayan P."/>
            <person name="Probst A."/>
            <person name="Krishnamurthi S."/>
            <person name="Ghosh S."/>
            <person name="Osman S."/>
            <person name="McDowall A."/>
            <person name="Ruckmani A."/>
            <person name="Mayilraj S."/>
            <person name="Venkateswaran K."/>
        </authorList>
    </citation>
    <scope>NUCLEOTIDE SEQUENCE [LARGE SCALE GENOMIC DNA]</scope>
    <source>
        <strain evidence="3">1PO1SC</strain>
    </source>
</reference>
<dbReference type="RefSeq" id="WP_083957294.1">
    <property type="nucleotide sequence ID" value="NZ_JARSFA010000044.1"/>
</dbReference>
<evidence type="ECO:0000313" key="3">
    <source>
        <dbReference type="Proteomes" id="UP000233343"/>
    </source>
</evidence>
<dbReference type="Pfam" id="PF01381">
    <property type="entry name" value="HTH_3"/>
    <property type="match status" value="1"/>
</dbReference>
<evidence type="ECO:0000313" key="2">
    <source>
        <dbReference type="EMBL" id="PKG26698.1"/>
    </source>
</evidence>
<dbReference type="Proteomes" id="UP000233343">
    <property type="component" value="Unassembled WGS sequence"/>
</dbReference>
<feature type="domain" description="HTH cro/C1-type" evidence="1">
    <location>
        <begin position="7"/>
        <end position="62"/>
    </location>
</feature>
<dbReference type="SUPFAM" id="SSF47413">
    <property type="entry name" value="lambda repressor-like DNA-binding domains"/>
    <property type="match status" value="1"/>
</dbReference>
<proteinExistence type="predicted"/>
<protein>
    <submittedName>
        <fullName evidence="2">XRE family transcriptional regulator</fullName>
    </submittedName>
</protein>
<name>A0A2N0ZB20_9BACI</name>